<evidence type="ECO:0000256" key="2">
    <source>
        <dbReference type="ARBA" id="ARBA00022553"/>
    </source>
</evidence>
<evidence type="ECO:0000256" key="3">
    <source>
        <dbReference type="ARBA" id="ARBA00022843"/>
    </source>
</evidence>
<proteinExistence type="predicted"/>
<dbReference type="AlphaFoldDB" id="A0A8J1L8L5"/>
<keyword evidence="1" id="KW-1017">Isopeptide bond</keyword>
<dbReference type="Pfam" id="PF01352">
    <property type="entry name" value="KRAB"/>
    <property type="match status" value="1"/>
</dbReference>
<name>A0A8J1L8L5_XENLA</name>
<evidence type="ECO:0000256" key="4">
    <source>
        <dbReference type="SAM" id="MobiDB-lite"/>
    </source>
</evidence>
<reference evidence="7 8" key="1">
    <citation type="submission" date="2025-04" db="UniProtKB">
        <authorList>
            <consortium name="RefSeq"/>
        </authorList>
    </citation>
    <scope>IDENTIFICATION</scope>
    <source>
        <strain evidence="7 8">J_2021</strain>
        <tissue evidence="7 8">Erythrocytes</tissue>
    </source>
</reference>
<dbReference type="OrthoDB" id="5957988at2759"/>
<dbReference type="RefSeq" id="XP_018081542.1">
    <property type="nucleotide sequence ID" value="XM_018226053.2"/>
</dbReference>
<dbReference type="Pfam" id="PF12012">
    <property type="entry name" value="DUF3504"/>
    <property type="match status" value="1"/>
</dbReference>
<protein>
    <submittedName>
        <fullName evidence="7">Uncharacterized protein kiaa1958l.L isoform X2</fullName>
    </submittedName>
</protein>
<evidence type="ECO:0000313" key="7">
    <source>
        <dbReference type="RefSeq" id="XP_018081542.1"/>
    </source>
</evidence>
<feature type="compositionally biased region" description="Basic and acidic residues" evidence="4">
    <location>
        <begin position="645"/>
        <end position="667"/>
    </location>
</feature>
<dbReference type="SUPFAM" id="SSF109640">
    <property type="entry name" value="KRAB domain (Kruppel-associated box)"/>
    <property type="match status" value="1"/>
</dbReference>
<evidence type="ECO:0000259" key="5">
    <source>
        <dbReference type="PROSITE" id="PS50805"/>
    </source>
</evidence>
<dbReference type="GO" id="GO:0006355">
    <property type="term" value="P:regulation of DNA-templated transcription"/>
    <property type="evidence" value="ECO:0007669"/>
    <property type="project" value="InterPro"/>
</dbReference>
<evidence type="ECO:0000313" key="6">
    <source>
        <dbReference type="Proteomes" id="UP000186698"/>
    </source>
</evidence>
<dbReference type="RefSeq" id="XP_041425304.1">
    <property type="nucleotide sequence ID" value="XM_041569370.1"/>
</dbReference>
<dbReference type="PROSITE" id="PS50805">
    <property type="entry name" value="KRAB"/>
    <property type="match status" value="1"/>
</dbReference>
<keyword evidence="2" id="KW-0597">Phosphoprotein</keyword>
<organism evidence="6 8">
    <name type="scientific">Xenopus laevis</name>
    <name type="common">African clawed frog</name>
    <dbReference type="NCBI Taxonomy" id="8355"/>
    <lineage>
        <taxon>Eukaryota</taxon>
        <taxon>Metazoa</taxon>
        <taxon>Chordata</taxon>
        <taxon>Craniata</taxon>
        <taxon>Vertebrata</taxon>
        <taxon>Euteleostomi</taxon>
        <taxon>Amphibia</taxon>
        <taxon>Batrachia</taxon>
        <taxon>Anura</taxon>
        <taxon>Pipoidea</taxon>
        <taxon>Pipidae</taxon>
        <taxon>Xenopodinae</taxon>
        <taxon>Xenopus</taxon>
        <taxon>Xenopus</taxon>
    </lineage>
</organism>
<accession>A0A8J1L8L5</accession>
<feature type="compositionally biased region" description="Polar residues" evidence="4">
    <location>
        <begin position="631"/>
        <end position="644"/>
    </location>
</feature>
<dbReference type="PANTHER" id="PTHR46963">
    <property type="entry name" value="SIMILAR TO RIKEN CDNA E130308A19"/>
    <property type="match status" value="1"/>
</dbReference>
<dbReference type="InterPro" id="IPR042838">
    <property type="entry name" value="KIAA1958"/>
</dbReference>
<feature type="compositionally biased region" description="Basic and acidic residues" evidence="4">
    <location>
        <begin position="619"/>
        <end position="630"/>
    </location>
</feature>
<keyword evidence="6" id="KW-1185">Reference proteome</keyword>
<evidence type="ECO:0000313" key="9">
    <source>
        <dbReference type="Xenbase" id="XB-GENE-22164433"/>
    </source>
</evidence>
<feature type="region of interest" description="Disordered" evidence="4">
    <location>
        <begin position="105"/>
        <end position="142"/>
    </location>
</feature>
<feature type="region of interest" description="Disordered" evidence="4">
    <location>
        <begin position="581"/>
        <end position="600"/>
    </location>
</feature>
<dbReference type="SMART" id="SM00349">
    <property type="entry name" value="KRAB"/>
    <property type="match status" value="1"/>
</dbReference>
<dbReference type="InterPro" id="IPR001909">
    <property type="entry name" value="KRAB"/>
</dbReference>
<dbReference type="Proteomes" id="UP000186698">
    <property type="component" value="Chromosome 7L"/>
</dbReference>
<dbReference type="InterPro" id="IPR036051">
    <property type="entry name" value="KRAB_dom_sf"/>
</dbReference>
<keyword evidence="3" id="KW-0832">Ubl conjugation</keyword>
<dbReference type="Xenbase" id="XB-GENE-22164433">
    <property type="gene designation" value="KIAA1958l.L"/>
</dbReference>
<feature type="region of interest" description="Disordered" evidence="4">
    <location>
        <begin position="612"/>
        <end position="667"/>
    </location>
</feature>
<evidence type="ECO:0000313" key="8">
    <source>
        <dbReference type="RefSeq" id="XP_041425304.1"/>
    </source>
</evidence>
<feature type="compositionally biased region" description="Polar residues" evidence="4">
    <location>
        <begin position="106"/>
        <end position="121"/>
    </location>
</feature>
<dbReference type="CTD" id="108696570"/>
<dbReference type="PANTHER" id="PTHR46963:SF4">
    <property type="entry name" value="HYPOTHETICAL PROTEIN MGC115716"/>
    <property type="match status" value="1"/>
</dbReference>
<evidence type="ECO:0000256" key="1">
    <source>
        <dbReference type="ARBA" id="ARBA00022499"/>
    </source>
</evidence>
<feature type="domain" description="KRAB" evidence="5">
    <location>
        <begin position="7"/>
        <end position="78"/>
    </location>
</feature>
<gene>
    <name evidence="9" type="primary">KIAA1958l.L</name>
    <name evidence="7 8" type="synonym">kiaa1958l.L</name>
</gene>
<dbReference type="AGR" id="Xenbase:XB-GENE-22164433"/>
<dbReference type="Gene3D" id="6.10.140.140">
    <property type="match status" value="1"/>
</dbReference>
<sequence>MFYQMPVTFFDVAASFTEEQWSRLATWQKELYQNVMKELHGAITTLGHKIENPEILFKIKYSDETCVCIDFNSKERENIDSKDLPDIVVRIKDETSLPCTEEKQSFIENQNADSSAQSTSLDIKEEQPQTEGPACKSLTASQDNIDGQTPIVVKTEEESYLIENYNSEFVKTDSATAGPVEIKQEPEPTSDDANNFHNIIPVVVKQEDEDSSSHKFDDTEPIGYSSLCEQANCEGTQQEPTSNMAEIKAQKESNILALKPAAATTACNTSLGLQKPTNKQGSQVICEQKNPNTVKKTTSDIAVLHSFLIEMNERRKIKEIPHKELDLLLSKFVLVAKRKDGKEYEPHTLRCILGSVDRYLKKNNYPHRITDGFINHFPKTRQSVSKKLKFLKKQGKSAGANRKEELTEEDIENLYESGILSLNNPTSLLNLVFFNNGIEFALRTKEQHDLQWGEITLHTDPAGKRYLEYTKTLTDSGSDENPESIGETKPCIYETPHVPNRDPITAYIKYKENRPDKMMTPECPFYLTPNASYKPDYPGWYRCTKMGIGKIRLMMTNLKMHELLKESKQIIQSPIKTTIQTRSSMRNLHPNEDVHSDAEHTQQISNICSNTKETATENSSHHQEPIKSKSSDIQPSASTSTSTDLIKDTEVQKSNIQDEPHLKKNRH</sequence>
<feature type="compositionally biased region" description="Basic and acidic residues" evidence="4">
    <location>
        <begin position="589"/>
        <end position="600"/>
    </location>
</feature>
<dbReference type="GeneID" id="108696570"/>
<dbReference type="InterPro" id="IPR021893">
    <property type="entry name" value="ZMYM2-like_C"/>
</dbReference>
<dbReference type="CDD" id="cd07765">
    <property type="entry name" value="KRAB_A-box"/>
    <property type="match status" value="1"/>
</dbReference>